<evidence type="ECO:0000313" key="4">
    <source>
        <dbReference type="Proteomes" id="UP000313066"/>
    </source>
</evidence>
<evidence type="ECO:0000259" key="2">
    <source>
        <dbReference type="Pfam" id="PF01243"/>
    </source>
</evidence>
<dbReference type="GO" id="GO:0016627">
    <property type="term" value="F:oxidoreductase activity, acting on the CH-CH group of donors"/>
    <property type="evidence" value="ECO:0007669"/>
    <property type="project" value="TreeGrafter"/>
</dbReference>
<dbReference type="InterPro" id="IPR012349">
    <property type="entry name" value="Split_barrel_FMN-bd"/>
</dbReference>
<dbReference type="RefSeq" id="WP_041952844.1">
    <property type="nucleotide sequence ID" value="NZ_VDMA02000028.1"/>
</dbReference>
<dbReference type="Pfam" id="PF01243">
    <property type="entry name" value="PNPOx_N"/>
    <property type="match status" value="1"/>
</dbReference>
<sequence length="128" mass="14102">MFTENELAFLGAQRLCRLATVNASGAPHVVPVGFDYNADLGTIDIHGYAEVMRRSRKFRDVQETGQAALVVDELESVDPWRPRGIEIRGKAEAIGADSDTPLIRVTPHRLVAWGIDGDRFGPMNARDV</sequence>
<protein>
    <submittedName>
        <fullName evidence="3">PPOX class F420-dependent oxidoreductase</fullName>
        <ecNumber evidence="3">1.-.-.-</ecNumber>
    </submittedName>
</protein>
<evidence type="ECO:0000256" key="1">
    <source>
        <dbReference type="ARBA" id="ARBA00023002"/>
    </source>
</evidence>
<dbReference type="Gene3D" id="2.30.110.10">
    <property type="entry name" value="Electron Transport, Fmn-binding Protein, Chain A"/>
    <property type="match status" value="1"/>
</dbReference>
<keyword evidence="1 3" id="KW-0560">Oxidoreductase</keyword>
<name>A0A5N6BCG4_9ACTN</name>
<dbReference type="Proteomes" id="UP000313066">
    <property type="component" value="Unassembled WGS sequence"/>
</dbReference>
<dbReference type="InterPro" id="IPR024031">
    <property type="entry name" value="MSMEG_5819/OxyR"/>
</dbReference>
<comment type="caution">
    <text evidence="3">The sequence shown here is derived from an EMBL/GenBank/DDBJ whole genome shotgun (WGS) entry which is preliminary data.</text>
</comment>
<evidence type="ECO:0000313" key="3">
    <source>
        <dbReference type="EMBL" id="KAB8178294.1"/>
    </source>
</evidence>
<dbReference type="SUPFAM" id="SSF50475">
    <property type="entry name" value="FMN-binding split barrel"/>
    <property type="match status" value="1"/>
</dbReference>
<gene>
    <name evidence="3" type="ORF">FH610_036595</name>
</gene>
<dbReference type="NCBIfam" id="TIGR04023">
    <property type="entry name" value="PPOX_MSMEG_5819"/>
    <property type="match status" value="1"/>
</dbReference>
<dbReference type="PANTHER" id="PTHR35176:SF6">
    <property type="entry name" value="HEME OXYGENASE HI_0854-RELATED"/>
    <property type="match status" value="1"/>
</dbReference>
<reference evidence="3 4" key="1">
    <citation type="submission" date="2019-10" db="EMBL/GenBank/DDBJ databases">
        <title>Nonomuraea sp. nov., isolated from Phyllanthus amarus.</title>
        <authorList>
            <person name="Klykleung N."/>
            <person name="Tanasupawat S."/>
        </authorList>
    </citation>
    <scope>NUCLEOTIDE SEQUENCE [LARGE SCALE GENOMIC DNA]</scope>
    <source>
        <strain evidence="3 4">CR1-09</strain>
    </source>
</reference>
<accession>A0A5N6BCG4</accession>
<dbReference type="InterPro" id="IPR052019">
    <property type="entry name" value="F420H2_bilvrd_red/Heme_oxyg"/>
</dbReference>
<dbReference type="InterPro" id="IPR011576">
    <property type="entry name" value="Pyridox_Oxase_N"/>
</dbReference>
<proteinExistence type="predicted"/>
<keyword evidence="4" id="KW-1185">Reference proteome</keyword>
<dbReference type="EMBL" id="VDMA02000028">
    <property type="protein sequence ID" value="KAB8178294.1"/>
    <property type="molecule type" value="Genomic_DNA"/>
</dbReference>
<dbReference type="PANTHER" id="PTHR35176">
    <property type="entry name" value="HEME OXYGENASE HI_0854-RELATED"/>
    <property type="match status" value="1"/>
</dbReference>
<organism evidence="3 4">
    <name type="scientific">Microbispora catharanthi</name>
    <dbReference type="NCBI Taxonomy" id="1712871"/>
    <lineage>
        <taxon>Bacteria</taxon>
        <taxon>Bacillati</taxon>
        <taxon>Actinomycetota</taxon>
        <taxon>Actinomycetes</taxon>
        <taxon>Streptosporangiales</taxon>
        <taxon>Streptosporangiaceae</taxon>
        <taxon>Microbispora</taxon>
    </lineage>
</organism>
<dbReference type="GO" id="GO:0005829">
    <property type="term" value="C:cytosol"/>
    <property type="evidence" value="ECO:0007669"/>
    <property type="project" value="TreeGrafter"/>
</dbReference>
<dbReference type="GO" id="GO:0070967">
    <property type="term" value="F:coenzyme F420 binding"/>
    <property type="evidence" value="ECO:0007669"/>
    <property type="project" value="TreeGrafter"/>
</dbReference>
<dbReference type="EC" id="1.-.-.-" evidence="3"/>
<feature type="domain" description="Pyridoxamine 5'-phosphate oxidase N-terminal" evidence="2">
    <location>
        <begin position="3"/>
        <end position="113"/>
    </location>
</feature>
<dbReference type="AlphaFoldDB" id="A0A5N6BCG4"/>